<evidence type="ECO:0000256" key="5">
    <source>
        <dbReference type="ARBA" id="ARBA00022909"/>
    </source>
</evidence>
<dbReference type="STRING" id="1907941.BKE30_00105"/>
<keyword evidence="5 8" id="KW-0289">Folate biosynthesis</keyword>
<reference evidence="10 11" key="1">
    <citation type="submission" date="2016-10" db="EMBL/GenBank/DDBJ databases">
        <title>Draft Genome sequence of Alkanindiges sp. strain H1.</title>
        <authorList>
            <person name="Subhash Y."/>
            <person name="Lee S."/>
        </authorList>
    </citation>
    <scope>NUCLEOTIDE SEQUENCE [LARGE SCALE GENOMIC DNA]</scope>
    <source>
        <strain evidence="10 11">H1</strain>
    </source>
</reference>
<evidence type="ECO:0000256" key="8">
    <source>
        <dbReference type="RuleBase" id="RU362079"/>
    </source>
</evidence>
<dbReference type="Proteomes" id="UP000192132">
    <property type="component" value="Unassembled WGS sequence"/>
</dbReference>
<dbReference type="SUPFAM" id="SSF55620">
    <property type="entry name" value="Tetrahydrobiopterin biosynthesis enzymes-like"/>
    <property type="match status" value="1"/>
</dbReference>
<comment type="similarity">
    <text evidence="4 8">Belongs to the DHNA family.</text>
</comment>
<dbReference type="InterPro" id="IPR043133">
    <property type="entry name" value="GTP-CH-I_C/QueF"/>
</dbReference>
<keyword evidence="7 8" id="KW-0456">Lyase</keyword>
<comment type="function">
    <text evidence="8">Catalyzes the conversion of 7,8-dihydroneopterin to 6-hydroxymethyl-7,8-dihydropterin.</text>
</comment>
<evidence type="ECO:0000256" key="3">
    <source>
        <dbReference type="ARBA" id="ARBA00005013"/>
    </source>
</evidence>
<dbReference type="GO" id="GO:0046656">
    <property type="term" value="P:folic acid biosynthetic process"/>
    <property type="evidence" value="ECO:0007669"/>
    <property type="project" value="UniProtKB-UniRule"/>
</dbReference>
<name>A0A1S8CY35_9GAMM</name>
<comment type="pathway">
    <text evidence="3 8">Cofactor biosynthesis; tetrahydrofolate biosynthesis; 2-amino-4-hydroxy-6-hydroxymethyl-7,8-dihydropteridine diphosphate from 7,8-dihydroneopterin triphosphate: step 3/4.</text>
</comment>
<dbReference type="NCBIfam" id="TIGR00526">
    <property type="entry name" value="folB_dom"/>
    <property type="match status" value="1"/>
</dbReference>
<dbReference type="OrthoDB" id="9810587at2"/>
<dbReference type="EC" id="4.1.2.25" evidence="8"/>
<dbReference type="GO" id="GO:0016853">
    <property type="term" value="F:isomerase activity"/>
    <property type="evidence" value="ECO:0007669"/>
    <property type="project" value="UniProtKB-KW"/>
</dbReference>
<dbReference type="FunFam" id="3.30.1130.10:FF:000002">
    <property type="entry name" value="7,8-dihydroneopterin aldolase"/>
    <property type="match status" value="1"/>
</dbReference>
<dbReference type="UniPathway" id="UPA00077">
    <property type="reaction ID" value="UER00154"/>
</dbReference>
<feature type="domain" description="Dihydroneopterin aldolase/epimerase" evidence="9">
    <location>
        <begin position="4"/>
        <end position="115"/>
    </location>
</feature>
<dbReference type="EMBL" id="MLCN01000001">
    <property type="protein sequence ID" value="ONG42254.1"/>
    <property type="molecule type" value="Genomic_DNA"/>
</dbReference>
<dbReference type="InterPro" id="IPR006156">
    <property type="entry name" value="Dihydroneopterin_aldolase"/>
</dbReference>
<proteinExistence type="inferred from homology"/>
<accession>A0A1S8CY35</accession>
<dbReference type="GO" id="GO:0004150">
    <property type="term" value="F:dihydroneopterin aldolase activity"/>
    <property type="evidence" value="ECO:0007669"/>
    <property type="project" value="UniProtKB-UniRule"/>
</dbReference>
<gene>
    <name evidence="10" type="ORF">BKE30_00105</name>
</gene>
<dbReference type="GO" id="GO:0005737">
    <property type="term" value="C:cytoplasm"/>
    <property type="evidence" value="ECO:0007669"/>
    <property type="project" value="TreeGrafter"/>
</dbReference>
<organism evidence="10 11">
    <name type="scientific">Alkanindiges hydrocarboniclasticus</name>
    <dbReference type="NCBI Taxonomy" id="1907941"/>
    <lineage>
        <taxon>Bacteria</taxon>
        <taxon>Pseudomonadati</taxon>
        <taxon>Pseudomonadota</taxon>
        <taxon>Gammaproteobacteria</taxon>
        <taxon>Moraxellales</taxon>
        <taxon>Moraxellaceae</taxon>
        <taxon>Alkanindiges</taxon>
    </lineage>
</organism>
<comment type="caution">
    <text evidence="10">The sequence shown here is derived from an EMBL/GenBank/DDBJ whole genome shotgun (WGS) entry which is preliminary data.</text>
</comment>
<dbReference type="NCBIfam" id="TIGR00525">
    <property type="entry name" value="folB"/>
    <property type="match status" value="1"/>
</dbReference>
<evidence type="ECO:0000259" key="9">
    <source>
        <dbReference type="SMART" id="SM00905"/>
    </source>
</evidence>
<dbReference type="CDD" id="cd00534">
    <property type="entry name" value="DHNA_DHNTPE"/>
    <property type="match status" value="1"/>
</dbReference>
<protein>
    <recommendedName>
        <fullName evidence="8">7,8-dihydroneopterin aldolase</fullName>
        <ecNumber evidence="8">4.1.2.25</ecNumber>
    </recommendedName>
</protein>
<dbReference type="PANTHER" id="PTHR42844:SF1">
    <property type="entry name" value="DIHYDRONEOPTERIN ALDOLASE 1-RELATED"/>
    <property type="match status" value="1"/>
</dbReference>
<dbReference type="InterPro" id="IPR006157">
    <property type="entry name" value="FolB_dom"/>
</dbReference>
<dbReference type="RefSeq" id="WP_076876642.1">
    <property type="nucleotide sequence ID" value="NZ_MLCN01000001.1"/>
</dbReference>
<evidence type="ECO:0000256" key="2">
    <source>
        <dbReference type="ARBA" id="ARBA00001353"/>
    </source>
</evidence>
<dbReference type="Pfam" id="PF02152">
    <property type="entry name" value="FolB"/>
    <property type="match status" value="1"/>
</dbReference>
<evidence type="ECO:0000256" key="4">
    <source>
        <dbReference type="ARBA" id="ARBA00005708"/>
    </source>
</evidence>
<keyword evidence="6" id="KW-0413">Isomerase</keyword>
<dbReference type="Gene3D" id="3.30.1130.10">
    <property type="match status" value="1"/>
</dbReference>
<dbReference type="PANTHER" id="PTHR42844">
    <property type="entry name" value="DIHYDRONEOPTERIN ALDOLASE 1-RELATED"/>
    <property type="match status" value="1"/>
</dbReference>
<evidence type="ECO:0000256" key="6">
    <source>
        <dbReference type="ARBA" id="ARBA00023235"/>
    </source>
</evidence>
<comment type="catalytic activity">
    <reaction evidence="2 8">
        <text>7,8-dihydroneopterin = 6-hydroxymethyl-7,8-dihydropterin + glycolaldehyde</text>
        <dbReference type="Rhea" id="RHEA:10540"/>
        <dbReference type="ChEBI" id="CHEBI:17001"/>
        <dbReference type="ChEBI" id="CHEBI:17071"/>
        <dbReference type="ChEBI" id="CHEBI:44841"/>
        <dbReference type="EC" id="4.1.2.25"/>
    </reaction>
</comment>
<dbReference type="GO" id="GO:0046654">
    <property type="term" value="P:tetrahydrofolate biosynthetic process"/>
    <property type="evidence" value="ECO:0007669"/>
    <property type="project" value="UniProtKB-UniRule"/>
</dbReference>
<sequence length="124" mass="13891">MDKVIIEGLQVDAVIGVFDWERQILQPVIVDLELGCDIRRAAQTDDIHDAVNYKAVCDLVSDLIIDTKAQLIERLAELIAQTILTDYAVVEHIRVTVRKPTAIPNTTAVGICIERNRDSLRTCH</sequence>
<evidence type="ECO:0000256" key="7">
    <source>
        <dbReference type="ARBA" id="ARBA00023239"/>
    </source>
</evidence>
<dbReference type="SMART" id="SM00905">
    <property type="entry name" value="FolB"/>
    <property type="match status" value="1"/>
</dbReference>
<comment type="catalytic activity">
    <reaction evidence="1">
        <text>7,8-dihydroneopterin = 7,8-dihydromonapterin</text>
        <dbReference type="Rhea" id="RHEA:45328"/>
        <dbReference type="ChEBI" id="CHEBI:17001"/>
        <dbReference type="ChEBI" id="CHEBI:71175"/>
        <dbReference type="EC" id="5.1.99.8"/>
    </reaction>
</comment>
<evidence type="ECO:0000313" key="10">
    <source>
        <dbReference type="EMBL" id="ONG42254.1"/>
    </source>
</evidence>
<dbReference type="AlphaFoldDB" id="A0A1S8CY35"/>
<keyword evidence="11" id="KW-1185">Reference proteome</keyword>
<evidence type="ECO:0000256" key="1">
    <source>
        <dbReference type="ARBA" id="ARBA00000693"/>
    </source>
</evidence>
<evidence type="ECO:0000313" key="11">
    <source>
        <dbReference type="Proteomes" id="UP000192132"/>
    </source>
</evidence>